<feature type="domain" description="Putative ionotropic receptor ligand binding" evidence="11">
    <location>
        <begin position="1"/>
        <end position="50"/>
    </location>
</feature>
<evidence type="ECO:0000256" key="3">
    <source>
        <dbReference type="ARBA" id="ARBA00022475"/>
    </source>
</evidence>
<keyword evidence="7" id="KW-0675">Receptor</keyword>
<feature type="transmembrane region" description="Helical" evidence="9">
    <location>
        <begin position="205"/>
        <end position="226"/>
    </location>
</feature>
<feature type="transmembrane region" description="Helical" evidence="9">
    <location>
        <begin position="267"/>
        <end position="292"/>
    </location>
</feature>
<evidence type="ECO:0000256" key="1">
    <source>
        <dbReference type="ARBA" id="ARBA00004651"/>
    </source>
</evidence>
<dbReference type="AlphaFoldDB" id="A0AAN9T7K6"/>
<comment type="similarity">
    <text evidence="2">Belongs to the glutamate-gated ion channel (TC 1.A.10.1) family.</text>
</comment>
<proteinExistence type="inferred from homology"/>
<dbReference type="InterPro" id="IPR001320">
    <property type="entry name" value="Iontro_rcpt_C"/>
</dbReference>
<keyword evidence="4 9" id="KW-0812">Transmembrane</keyword>
<sequence>MFAQFWQYRLLNVVIIQRVSESWVHAYSYDPYRESSCNNPKLSLVNAWHTERRAFNFSTSLYDSEIKFKNLHRCELVCFAKNRPPDSLLVQLNETSWELGGVGGKLMEEVQKRMNFTAVITVPKLSVSLDEYGYDISQGFPELVTSVLNNSSVDLAFGIYSHIIYDNPKTEFSTPAVSECYGWAVPAHKGKAIPAWMYYTQEFQLIVWILILLEYCIGAGVLYVALSRNSQSSRVFRSFSYVILYVLTLTLGMSASPRVRGDRNKIFVGTIILYSMIIFSAYQSSLGSFLTVPWKREQIKTFAEILEANYEGVGTPQSQRILKRFSADTEVLNKLSQRYSLHSDHFGWLVKRIQQRNDAVTFGAQRFIQFYINHELNTTGREEIYLLPKCVIEAHASPFLFKKGSYFMKPINNIVSAAVESGLTKFWYTYSTPKTSSQFAKIHPLSIYQLQFAFVILIAGTSVAVLVFLLELQLCQPTWAKACLRKR</sequence>
<dbReference type="Gene3D" id="1.10.287.70">
    <property type="match status" value="1"/>
</dbReference>
<evidence type="ECO:0000259" key="10">
    <source>
        <dbReference type="Pfam" id="PF00060"/>
    </source>
</evidence>
<feature type="domain" description="Ionotropic glutamate receptor C-terminal" evidence="10">
    <location>
        <begin position="207"/>
        <end position="460"/>
    </location>
</feature>
<dbReference type="PANTHER" id="PTHR42643:SF24">
    <property type="entry name" value="IONOTROPIC RECEPTOR 60A"/>
    <property type="match status" value="1"/>
</dbReference>
<dbReference type="GO" id="GO:0050906">
    <property type="term" value="P:detection of stimulus involved in sensory perception"/>
    <property type="evidence" value="ECO:0007669"/>
    <property type="project" value="UniProtKB-ARBA"/>
</dbReference>
<evidence type="ECO:0000256" key="7">
    <source>
        <dbReference type="ARBA" id="ARBA00023170"/>
    </source>
</evidence>
<evidence type="ECO:0000313" key="13">
    <source>
        <dbReference type="Proteomes" id="UP001367676"/>
    </source>
</evidence>
<keyword evidence="5 9" id="KW-1133">Transmembrane helix</keyword>
<accession>A0AAN9T7K6</accession>
<feature type="transmembrane region" description="Helical" evidence="9">
    <location>
        <begin position="411"/>
        <end position="430"/>
    </location>
</feature>
<dbReference type="GO" id="GO:0015276">
    <property type="term" value="F:ligand-gated monoatomic ion channel activity"/>
    <property type="evidence" value="ECO:0007669"/>
    <property type="project" value="InterPro"/>
</dbReference>
<dbReference type="Proteomes" id="UP001367676">
    <property type="component" value="Unassembled WGS sequence"/>
</dbReference>
<evidence type="ECO:0000259" key="11">
    <source>
        <dbReference type="Pfam" id="PF24061"/>
    </source>
</evidence>
<evidence type="ECO:0000256" key="4">
    <source>
        <dbReference type="ARBA" id="ARBA00022692"/>
    </source>
</evidence>
<keyword evidence="6 9" id="KW-0472">Membrane</keyword>
<evidence type="ECO:0000256" key="6">
    <source>
        <dbReference type="ARBA" id="ARBA00023136"/>
    </source>
</evidence>
<dbReference type="GO" id="GO:0005886">
    <property type="term" value="C:plasma membrane"/>
    <property type="evidence" value="ECO:0007669"/>
    <property type="project" value="UniProtKB-SubCell"/>
</dbReference>
<name>A0AAN9T7K6_9HEMI</name>
<dbReference type="InterPro" id="IPR052192">
    <property type="entry name" value="Insect_Ionotropic_Sensory_Rcpt"/>
</dbReference>
<organism evidence="12 13">
    <name type="scientific">Parthenolecanium corni</name>
    <dbReference type="NCBI Taxonomy" id="536013"/>
    <lineage>
        <taxon>Eukaryota</taxon>
        <taxon>Metazoa</taxon>
        <taxon>Ecdysozoa</taxon>
        <taxon>Arthropoda</taxon>
        <taxon>Hexapoda</taxon>
        <taxon>Insecta</taxon>
        <taxon>Pterygota</taxon>
        <taxon>Neoptera</taxon>
        <taxon>Paraneoptera</taxon>
        <taxon>Hemiptera</taxon>
        <taxon>Sternorrhyncha</taxon>
        <taxon>Coccoidea</taxon>
        <taxon>Coccidae</taxon>
        <taxon>Parthenolecanium</taxon>
    </lineage>
</organism>
<dbReference type="PANTHER" id="PTHR42643">
    <property type="entry name" value="IONOTROPIC RECEPTOR 20A-RELATED"/>
    <property type="match status" value="1"/>
</dbReference>
<feature type="transmembrane region" description="Helical" evidence="9">
    <location>
        <begin position="450"/>
        <end position="470"/>
    </location>
</feature>
<comment type="subcellular location">
    <subcellularLocation>
        <location evidence="1">Cell membrane</location>
        <topology evidence="1">Multi-pass membrane protein</topology>
    </subcellularLocation>
</comment>
<evidence type="ECO:0000313" key="12">
    <source>
        <dbReference type="EMBL" id="KAK7573489.1"/>
    </source>
</evidence>
<feature type="transmembrane region" description="Helical" evidence="9">
    <location>
        <begin position="238"/>
        <end position="255"/>
    </location>
</feature>
<evidence type="ECO:0000256" key="9">
    <source>
        <dbReference type="SAM" id="Phobius"/>
    </source>
</evidence>
<keyword evidence="8" id="KW-0325">Glycoprotein</keyword>
<keyword evidence="3" id="KW-1003">Cell membrane</keyword>
<dbReference type="EMBL" id="JBBCAQ010000037">
    <property type="protein sequence ID" value="KAK7573489.1"/>
    <property type="molecule type" value="Genomic_DNA"/>
</dbReference>
<gene>
    <name evidence="12" type="ORF">V9T40_010680</name>
</gene>
<evidence type="ECO:0000256" key="8">
    <source>
        <dbReference type="ARBA" id="ARBA00023180"/>
    </source>
</evidence>
<evidence type="ECO:0000256" key="5">
    <source>
        <dbReference type="ARBA" id="ARBA00022989"/>
    </source>
</evidence>
<keyword evidence="13" id="KW-1185">Reference proteome</keyword>
<comment type="caution">
    <text evidence="12">The sequence shown here is derived from an EMBL/GenBank/DDBJ whole genome shotgun (WGS) entry which is preliminary data.</text>
</comment>
<protein>
    <recommendedName>
        <fullName evidence="14">Ionotropic glutamate receptor C-terminal domain-containing protein</fullName>
    </recommendedName>
</protein>
<dbReference type="Pfam" id="PF00060">
    <property type="entry name" value="Lig_chan"/>
    <property type="match status" value="1"/>
</dbReference>
<dbReference type="InterPro" id="IPR056198">
    <property type="entry name" value="LBD_receptor"/>
</dbReference>
<reference evidence="12 13" key="1">
    <citation type="submission" date="2024-03" db="EMBL/GenBank/DDBJ databases">
        <title>Adaptation during the transition from Ophiocordyceps entomopathogen to insect associate is accompanied by gene loss and intensified selection.</title>
        <authorList>
            <person name="Ward C.M."/>
            <person name="Onetto C.A."/>
            <person name="Borneman A.R."/>
        </authorList>
    </citation>
    <scope>NUCLEOTIDE SEQUENCE [LARGE SCALE GENOMIC DNA]</scope>
    <source>
        <strain evidence="12">AWRI1</strain>
        <tissue evidence="12">Single Adult Female</tissue>
    </source>
</reference>
<evidence type="ECO:0008006" key="14">
    <source>
        <dbReference type="Google" id="ProtNLM"/>
    </source>
</evidence>
<evidence type="ECO:0000256" key="2">
    <source>
        <dbReference type="ARBA" id="ARBA00008685"/>
    </source>
</evidence>
<dbReference type="Pfam" id="PF24061">
    <property type="entry name" value="LBD_receptor"/>
    <property type="match status" value="1"/>
</dbReference>